<dbReference type="AlphaFoldDB" id="A0A7J5Z3D3"/>
<comment type="caution">
    <text evidence="3">The sequence shown here is derived from an EMBL/GenBank/DDBJ whole genome shotgun (WGS) entry which is preliminary data.</text>
</comment>
<proteinExistence type="predicted"/>
<evidence type="ECO:0000313" key="4">
    <source>
        <dbReference type="Proteomes" id="UP000518266"/>
    </source>
</evidence>
<keyword evidence="4" id="KW-1185">Reference proteome</keyword>
<dbReference type="GO" id="GO:0036297">
    <property type="term" value="P:interstrand cross-link repair"/>
    <property type="evidence" value="ECO:0007669"/>
    <property type="project" value="InterPro"/>
</dbReference>
<dbReference type="PANTHER" id="PTHR31786">
    <property type="entry name" value="FANCONI ANEMIA CORE COMPLEX-ASSOCIATED PROTEIN 24"/>
    <property type="match status" value="1"/>
</dbReference>
<gene>
    <name evidence="3" type="ORF">F7725_023362</name>
</gene>
<name>A0A7J5Z3D3_DISMA</name>
<dbReference type="InterPro" id="IPR026985">
    <property type="entry name" value="FAAP24"/>
</dbReference>
<reference evidence="3 4" key="1">
    <citation type="submission" date="2020-03" db="EMBL/GenBank/DDBJ databases">
        <title>Dissostichus mawsoni Genome sequencing and assembly.</title>
        <authorList>
            <person name="Park H."/>
        </authorList>
    </citation>
    <scope>NUCLEOTIDE SEQUENCE [LARGE SCALE GENOMIC DNA]</scope>
    <source>
        <strain evidence="3">DM0001</strain>
        <tissue evidence="3">Muscle</tissue>
    </source>
</reference>
<dbReference type="OrthoDB" id="5975714at2759"/>
<dbReference type="PANTHER" id="PTHR31786:SF2">
    <property type="entry name" value="FANCONI ANEMIA CORE COMPLEX-ASSOCIATED PROTEIN 24"/>
    <property type="match status" value="1"/>
</dbReference>
<dbReference type="Proteomes" id="UP000518266">
    <property type="component" value="Unassembled WGS sequence"/>
</dbReference>
<dbReference type="GO" id="GO:0003682">
    <property type="term" value="F:chromatin binding"/>
    <property type="evidence" value="ECO:0007669"/>
    <property type="project" value="TreeGrafter"/>
</dbReference>
<sequence>MMFWRQQNRHVGQLTRLHGYSFNTLSLYILYCINSCDLMETKAPSRLNAVPPYGHVITSEKWRNSSLIQSLKDFHLPNKSCILYVSECDIIAGNSYKRKLVRYRNTSSSFQELVLVEKTPQSTGRVERTLQEEEFLSAAGPKGPGSGAESPRGRRVKALALLQEFSSVHQLCNAAPTSWSPSWTLITDLNEHTSETLGFNTRKALLPYLRSIDHGDLQYDTESSNRVLHQIGHVDEDVVICRHEEACPRAVVVDPVELHDQFGCEVVEGIQKVLLDQVSQCSLHPGSPLCVHTEGEHHPHGGSQFGPNKALVPPRVPDVLAPLKVRVGHQHVSRTILSLTVGGDVEVRVEEVVAVDQVAVRVGSHVADHMVVQLLPADHHHTQHHACGQQLQALALTSSSFQELVLVEKTRLSEHSLLRRAEVHGEGRENPFRRRSSSRLQDPKVLVLRVPGVGGVKALALLQEFSRWELVVLMMSCQCALMHLSKTDI</sequence>
<accession>A0A7J5Z3D3</accession>
<dbReference type="InterPro" id="IPR040646">
    <property type="entry name" value="PND"/>
</dbReference>
<dbReference type="EMBL" id="JAAKFY010000007">
    <property type="protein sequence ID" value="KAF3855307.1"/>
    <property type="molecule type" value="Genomic_DNA"/>
</dbReference>
<dbReference type="GO" id="GO:0043240">
    <property type="term" value="C:Fanconi anaemia nuclear complex"/>
    <property type="evidence" value="ECO:0007669"/>
    <property type="project" value="InterPro"/>
</dbReference>
<dbReference type="Gene3D" id="3.40.50.10130">
    <property type="match status" value="1"/>
</dbReference>
<evidence type="ECO:0000259" key="2">
    <source>
        <dbReference type="Pfam" id="PF17949"/>
    </source>
</evidence>
<feature type="domain" description="Fanconi anemia core complex-associated protein 24 pseudonuclease" evidence="2">
    <location>
        <begin position="52"/>
        <end position="126"/>
    </location>
</feature>
<protein>
    <recommendedName>
        <fullName evidence="2">Fanconi anemia core complex-associated protein 24 pseudonuclease domain-containing protein</fullName>
    </recommendedName>
</protein>
<feature type="region of interest" description="Disordered" evidence="1">
    <location>
        <begin position="133"/>
        <end position="152"/>
    </location>
</feature>
<evidence type="ECO:0000256" key="1">
    <source>
        <dbReference type="SAM" id="MobiDB-lite"/>
    </source>
</evidence>
<organism evidence="3 4">
    <name type="scientific">Dissostichus mawsoni</name>
    <name type="common">Antarctic cod</name>
    <dbReference type="NCBI Taxonomy" id="36200"/>
    <lineage>
        <taxon>Eukaryota</taxon>
        <taxon>Metazoa</taxon>
        <taxon>Chordata</taxon>
        <taxon>Craniata</taxon>
        <taxon>Vertebrata</taxon>
        <taxon>Euteleostomi</taxon>
        <taxon>Actinopterygii</taxon>
        <taxon>Neopterygii</taxon>
        <taxon>Teleostei</taxon>
        <taxon>Neoteleostei</taxon>
        <taxon>Acanthomorphata</taxon>
        <taxon>Eupercaria</taxon>
        <taxon>Perciformes</taxon>
        <taxon>Notothenioidei</taxon>
        <taxon>Nototheniidae</taxon>
        <taxon>Dissostichus</taxon>
    </lineage>
</organism>
<evidence type="ECO:0000313" key="3">
    <source>
        <dbReference type="EMBL" id="KAF3855307.1"/>
    </source>
</evidence>
<dbReference type="Pfam" id="PF17949">
    <property type="entry name" value="PND"/>
    <property type="match status" value="1"/>
</dbReference>